<dbReference type="Gene3D" id="3.30.450.20">
    <property type="entry name" value="PAS domain"/>
    <property type="match status" value="2"/>
</dbReference>
<accession>A0A7X2H6Q8</accession>
<dbReference type="RefSeq" id="WP_154119731.1">
    <property type="nucleotide sequence ID" value="NZ_WJXB01000005.1"/>
</dbReference>
<keyword evidence="7" id="KW-0812">Transmembrane</keyword>
<feature type="transmembrane region" description="Helical" evidence="7">
    <location>
        <begin position="12"/>
        <end position="33"/>
    </location>
</feature>
<evidence type="ECO:0000256" key="6">
    <source>
        <dbReference type="PROSITE-ProRule" id="PRU00284"/>
    </source>
</evidence>
<dbReference type="CDD" id="cd11386">
    <property type="entry name" value="MCP_signal"/>
    <property type="match status" value="1"/>
</dbReference>
<comment type="subcellular location">
    <subcellularLocation>
        <location evidence="1">Cell membrane</location>
    </subcellularLocation>
</comment>
<evidence type="ECO:0000259" key="8">
    <source>
        <dbReference type="PROSITE" id="PS50111"/>
    </source>
</evidence>
<feature type="domain" description="Methyl-accepting transducer" evidence="8">
    <location>
        <begin position="416"/>
        <end position="652"/>
    </location>
</feature>
<gene>
    <name evidence="10" type="ORF">GJB61_16255</name>
</gene>
<dbReference type="CDD" id="cd12913">
    <property type="entry name" value="PDC1_MCP_like"/>
    <property type="match status" value="1"/>
</dbReference>
<dbReference type="PROSITE" id="PS50111">
    <property type="entry name" value="CHEMOTAXIS_TRANSDUC_2"/>
    <property type="match status" value="1"/>
</dbReference>
<dbReference type="GO" id="GO:0007165">
    <property type="term" value="P:signal transduction"/>
    <property type="evidence" value="ECO:0007669"/>
    <property type="project" value="UniProtKB-KW"/>
</dbReference>
<keyword evidence="4 6" id="KW-0807">Transducer</keyword>
<dbReference type="CDD" id="cd06225">
    <property type="entry name" value="HAMP"/>
    <property type="match status" value="1"/>
</dbReference>
<organism evidence="10 11">
    <name type="scientific">Paenibacillus monticola</name>
    <dbReference type="NCBI Taxonomy" id="2666075"/>
    <lineage>
        <taxon>Bacteria</taxon>
        <taxon>Bacillati</taxon>
        <taxon>Bacillota</taxon>
        <taxon>Bacilli</taxon>
        <taxon>Bacillales</taxon>
        <taxon>Paenibacillaceae</taxon>
        <taxon>Paenibacillus</taxon>
    </lineage>
</organism>
<evidence type="ECO:0000256" key="3">
    <source>
        <dbReference type="ARBA" id="ARBA00023136"/>
    </source>
</evidence>
<dbReference type="SMART" id="SM00283">
    <property type="entry name" value="MA"/>
    <property type="match status" value="1"/>
</dbReference>
<dbReference type="InterPro" id="IPR003660">
    <property type="entry name" value="HAMP_dom"/>
</dbReference>
<dbReference type="InterPro" id="IPR004089">
    <property type="entry name" value="MCPsignal_dom"/>
</dbReference>
<dbReference type="Pfam" id="PF00015">
    <property type="entry name" value="MCPsignal"/>
    <property type="match status" value="1"/>
</dbReference>
<dbReference type="EMBL" id="WJXB01000005">
    <property type="protein sequence ID" value="MRN54537.1"/>
    <property type="molecule type" value="Genomic_DNA"/>
</dbReference>
<keyword evidence="11" id="KW-1185">Reference proteome</keyword>
<feature type="transmembrane region" description="Helical" evidence="7">
    <location>
        <begin position="322"/>
        <end position="347"/>
    </location>
</feature>
<dbReference type="PANTHER" id="PTHR32089">
    <property type="entry name" value="METHYL-ACCEPTING CHEMOTAXIS PROTEIN MCPB"/>
    <property type="match status" value="1"/>
</dbReference>
<dbReference type="Gene3D" id="6.10.340.10">
    <property type="match status" value="1"/>
</dbReference>
<evidence type="ECO:0000313" key="10">
    <source>
        <dbReference type="EMBL" id="MRN54537.1"/>
    </source>
</evidence>
<comment type="caution">
    <text evidence="10">The sequence shown here is derived from an EMBL/GenBank/DDBJ whole genome shotgun (WGS) entry which is preliminary data.</text>
</comment>
<dbReference type="GO" id="GO:0005886">
    <property type="term" value="C:plasma membrane"/>
    <property type="evidence" value="ECO:0007669"/>
    <property type="project" value="UniProtKB-SubCell"/>
</dbReference>
<protein>
    <submittedName>
        <fullName evidence="10">HAMP domain-containing protein</fullName>
    </submittedName>
</protein>
<dbReference type="PROSITE" id="PS50885">
    <property type="entry name" value="HAMP"/>
    <property type="match status" value="1"/>
</dbReference>
<evidence type="ECO:0000256" key="5">
    <source>
        <dbReference type="ARBA" id="ARBA00029447"/>
    </source>
</evidence>
<evidence type="ECO:0000256" key="7">
    <source>
        <dbReference type="SAM" id="Phobius"/>
    </source>
</evidence>
<sequence length="702" mass="75832">MKKLTNLSLSAKLVSIVVLLLIVTFTSIILFNLKQLRSVSIENSGLQSWSAGDEYSESLQNKLVNLRGTLQTLSTTLQEVQAQHSLTRDEVVGLLQSTLKVNTNLSGLYMAWEPNAFDGNDKALAKSNAYTDATGRFIASVNIDKDQFTITALGDLSTPGLADYYLKPKETKKFNVIKPTNYGTADAPSLFSSVTFPILDKDGNFLGIIGTGLPLADLQTQAEAFKMEAGYVTLIAQDGSYAANAANPDLLAKPYVDTPEKTALWADLQVGNPVSAYTQEPDGERVMRSIRPFDLEANGEHWYVETVIPESFINQTYNDSRLISLLITLGALLLLSALITLVIRLWVVRPLAKFGEKMKLMADGDLTQTIQVKGRDEFSQLAGHFNEMTTKLKSMFHSINELALTVGATSQQLTSSSEQTGKASESIAEAIQDVAQGAETQYRHSGETVKEIMEMTLGIKRIAESSLTASASANVASSQTRTGSVKVQQAITQMGSMKQAADHSEQALRILGTKSEEIGGIVGLITTISQQTNLLALNAAIEAARVGEHGRGFGVVADEVRKLADQTKQAATQIAELISEIKDGTGNAIRNMSVGTEEMNKGVNIVVESGQLFQSIMVEIERVNDQIQEVSSASEQMSASSQQVSTSVEQLTVIASDAMENSSSVAAAAEEQLATMEEISSSSESLSHMVQELLDKLSKFKI</sequence>
<feature type="domain" description="HAMP" evidence="9">
    <location>
        <begin position="345"/>
        <end position="397"/>
    </location>
</feature>
<dbReference type="SMART" id="SM00304">
    <property type="entry name" value="HAMP"/>
    <property type="match status" value="1"/>
</dbReference>
<dbReference type="Gene3D" id="1.10.287.950">
    <property type="entry name" value="Methyl-accepting chemotaxis protein"/>
    <property type="match status" value="1"/>
</dbReference>
<keyword evidence="2" id="KW-1003">Cell membrane</keyword>
<evidence type="ECO:0000256" key="4">
    <source>
        <dbReference type="ARBA" id="ARBA00023224"/>
    </source>
</evidence>
<comment type="similarity">
    <text evidence="5">Belongs to the methyl-accepting chemotaxis (MCP) protein family.</text>
</comment>
<dbReference type="PANTHER" id="PTHR32089:SF112">
    <property type="entry name" value="LYSOZYME-LIKE PROTEIN-RELATED"/>
    <property type="match status" value="1"/>
</dbReference>
<evidence type="ECO:0000256" key="1">
    <source>
        <dbReference type="ARBA" id="ARBA00004236"/>
    </source>
</evidence>
<dbReference type="Proteomes" id="UP000463051">
    <property type="component" value="Unassembled WGS sequence"/>
</dbReference>
<dbReference type="Pfam" id="PF00672">
    <property type="entry name" value="HAMP"/>
    <property type="match status" value="1"/>
</dbReference>
<keyword evidence="7" id="KW-1133">Transmembrane helix</keyword>
<reference evidence="10 11" key="1">
    <citation type="submission" date="2019-11" db="EMBL/GenBank/DDBJ databases">
        <title>Paenibacillus monticola sp. nov., a novel PGPR strain isolated from mountain sample in China.</title>
        <authorList>
            <person name="Zhao Q."/>
            <person name="Li H.-P."/>
            <person name="Zhang J.-L."/>
        </authorList>
    </citation>
    <scope>NUCLEOTIDE SEQUENCE [LARGE SCALE GENOMIC DNA]</scope>
    <source>
        <strain evidence="10 11">LC-T2</strain>
    </source>
</reference>
<dbReference type="SUPFAM" id="SSF58104">
    <property type="entry name" value="Methyl-accepting chemotaxis protein (MCP) signaling domain"/>
    <property type="match status" value="1"/>
</dbReference>
<name>A0A7X2H6Q8_9BACL</name>
<keyword evidence="3 7" id="KW-0472">Membrane</keyword>
<dbReference type="AlphaFoldDB" id="A0A7X2H6Q8"/>
<evidence type="ECO:0000256" key="2">
    <source>
        <dbReference type="ARBA" id="ARBA00022475"/>
    </source>
</evidence>
<evidence type="ECO:0000259" key="9">
    <source>
        <dbReference type="PROSITE" id="PS50885"/>
    </source>
</evidence>
<evidence type="ECO:0000313" key="11">
    <source>
        <dbReference type="Proteomes" id="UP000463051"/>
    </source>
</evidence>
<proteinExistence type="inferred from homology"/>